<accession>A0ACA9LVP0</accession>
<comment type="caution">
    <text evidence="1">The sequence shown here is derived from an EMBL/GenBank/DDBJ whole genome shotgun (WGS) entry which is preliminary data.</text>
</comment>
<evidence type="ECO:0000313" key="2">
    <source>
        <dbReference type="Proteomes" id="UP000789366"/>
    </source>
</evidence>
<organism evidence="1 2">
    <name type="scientific">Cetraspora pellucida</name>
    <dbReference type="NCBI Taxonomy" id="1433469"/>
    <lineage>
        <taxon>Eukaryota</taxon>
        <taxon>Fungi</taxon>
        <taxon>Fungi incertae sedis</taxon>
        <taxon>Mucoromycota</taxon>
        <taxon>Glomeromycotina</taxon>
        <taxon>Glomeromycetes</taxon>
        <taxon>Diversisporales</taxon>
        <taxon>Gigasporaceae</taxon>
        <taxon>Cetraspora</taxon>
    </lineage>
</organism>
<gene>
    <name evidence="1" type="ORF">SPELUC_LOCUS5251</name>
</gene>
<dbReference type="Proteomes" id="UP000789366">
    <property type="component" value="Unassembled WGS sequence"/>
</dbReference>
<dbReference type="EMBL" id="CAJVPW010005220">
    <property type="protein sequence ID" value="CAG8552050.1"/>
    <property type="molecule type" value="Genomic_DNA"/>
</dbReference>
<protein>
    <submittedName>
        <fullName evidence="1">12300_t:CDS:1</fullName>
    </submittedName>
</protein>
<name>A0ACA9LVP0_9GLOM</name>
<sequence length="133" mass="15598">MRWQCYLCKKEFSKPYALSQHISQKHPRMSENTSTLESTPRQSYVLDDNIWNMPKVPNDDTIWNIPEDPNDDTIWNMPKVPNDDLWSQGMSQTMEPDLFDPELSLNQLDYSEEASFLSSYSQPIESGELKFED</sequence>
<reference evidence="1" key="1">
    <citation type="submission" date="2021-06" db="EMBL/GenBank/DDBJ databases">
        <authorList>
            <person name="Kallberg Y."/>
            <person name="Tangrot J."/>
            <person name="Rosling A."/>
        </authorList>
    </citation>
    <scope>NUCLEOTIDE SEQUENCE</scope>
    <source>
        <strain evidence="1">28 12/20/2015</strain>
    </source>
</reference>
<feature type="non-terminal residue" evidence="1">
    <location>
        <position position="133"/>
    </location>
</feature>
<keyword evidence="2" id="KW-1185">Reference proteome</keyword>
<proteinExistence type="predicted"/>
<evidence type="ECO:0000313" key="1">
    <source>
        <dbReference type="EMBL" id="CAG8552050.1"/>
    </source>
</evidence>